<dbReference type="RefSeq" id="XP_018152691.1">
    <property type="nucleotide sequence ID" value="XM_018308274.1"/>
</dbReference>
<feature type="region of interest" description="Disordered" evidence="1">
    <location>
        <begin position="93"/>
        <end position="168"/>
    </location>
</feature>
<evidence type="ECO:0000256" key="1">
    <source>
        <dbReference type="SAM" id="MobiDB-lite"/>
    </source>
</evidence>
<keyword evidence="2" id="KW-0732">Signal</keyword>
<dbReference type="VEuPathDB" id="FungiDB:CH63R_13300"/>
<feature type="signal peptide" evidence="2">
    <location>
        <begin position="1"/>
        <end position="18"/>
    </location>
</feature>
<dbReference type="KEGG" id="chig:CH63R_13300"/>
<name>A0A1B7XWM5_COLHI</name>
<dbReference type="OrthoDB" id="4835942at2759"/>
<accession>A0A1B7XWM5</accession>
<keyword evidence="4" id="KW-1185">Reference proteome</keyword>
<comment type="caution">
    <text evidence="3">The sequence shown here is derived from an EMBL/GenBank/DDBJ whole genome shotgun (WGS) entry which is preliminary data.</text>
</comment>
<sequence>MKFSSIAVIVTAVAGVTAVPVDSGYVSFPSSAATPPSRLAPRIERTNTKIARSPLANLQARASDAIGGVVHYIRREQAGTPVVPDIKRAPIRFRSALEHENDVRRRKNSAEKKDPPPSPPLIPFVTKPGSSRQKRSAPDLTKRSPAAESSVPPLEPFSTGGEKRALSD</sequence>
<evidence type="ECO:0000256" key="2">
    <source>
        <dbReference type="SAM" id="SignalP"/>
    </source>
</evidence>
<dbReference type="Proteomes" id="UP000092177">
    <property type="component" value="Chromosome 9"/>
</dbReference>
<proteinExistence type="predicted"/>
<organism evidence="3 4">
    <name type="scientific">Colletotrichum higginsianum (strain IMI 349063)</name>
    <name type="common">Crucifer anthracnose fungus</name>
    <dbReference type="NCBI Taxonomy" id="759273"/>
    <lineage>
        <taxon>Eukaryota</taxon>
        <taxon>Fungi</taxon>
        <taxon>Dikarya</taxon>
        <taxon>Ascomycota</taxon>
        <taxon>Pezizomycotina</taxon>
        <taxon>Sordariomycetes</taxon>
        <taxon>Hypocreomycetidae</taxon>
        <taxon>Glomerellales</taxon>
        <taxon>Glomerellaceae</taxon>
        <taxon>Colletotrichum</taxon>
        <taxon>Colletotrichum destructivum species complex</taxon>
    </lineage>
</organism>
<feature type="chain" id="PRO_5008601142" evidence="2">
    <location>
        <begin position="19"/>
        <end position="168"/>
    </location>
</feature>
<evidence type="ECO:0000313" key="3">
    <source>
        <dbReference type="EMBL" id="OBR04173.1"/>
    </source>
</evidence>
<feature type="compositionally biased region" description="Basic and acidic residues" evidence="1">
    <location>
        <begin position="95"/>
        <end position="115"/>
    </location>
</feature>
<reference evidence="4" key="1">
    <citation type="journal article" date="2017" name="BMC Genomics">
        <title>Gapless genome assembly of Colletotrichum higginsianum reveals chromosome structure and association of transposable elements with secondary metabolite gene clusters.</title>
        <authorList>
            <person name="Dallery J.-F."/>
            <person name="Lapalu N."/>
            <person name="Zampounis A."/>
            <person name="Pigne S."/>
            <person name="Luyten I."/>
            <person name="Amselem J."/>
            <person name="Wittenberg A.H.J."/>
            <person name="Zhou S."/>
            <person name="de Queiroz M.V."/>
            <person name="Robin G.P."/>
            <person name="Auger A."/>
            <person name="Hainaut M."/>
            <person name="Henrissat B."/>
            <person name="Kim K.-T."/>
            <person name="Lee Y.-H."/>
            <person name="Lespinet O."/>
            <person name="Schwartz D.C."/>
            <person name="Thon M.R."/>
            <person name="O'Connell R.J."/>
        </authorList>
    </citation>
    <scope>NUCLEOTIDE SEQUENCE [LARGE SCALE GENOMIC DNA]</scope>
    <source>
        <strain evidence="4">IMI 349063</strain>
    </source>
</reference>
<evidence type="ECO:0000313" key="4">
    <source>
        <dbReference type="Proteomes" id="UP000092177"/>
    </source>
</evidence>
<dbReference type="AlphaFoldDB" id="A0A1B7XWM5"/>
<dbReference type="GeneID" id="28872381"/>
<gene>
    <name evidence="3" type="ORF">CH63R_13300</name>
</gene>
<dbReference type="EMBL" id="LTAN01000009">
    <property type="protein sequence ID" value="OBR04173.1"/>
    <property type="molecule type" value="Genomic_DNA"/>
</dbReference>
<protein>
    <submittedName>
        <fullName evidence="3">Uncharacterized protein</fullName>
    </submittedName>
</protein>